<dbReference type="AlphaFoldDB" id="A0A448YNN4"/>
<feature type="region of interest" description="Disordered" evidence="3">
    <location>
        <begin position="236"/>
        <end position="267"/>
    </location>
</feature>
<accession>A0A448YNN4</accession>
<dbReference type="FunCoup" id="A0A448YNN4">
    <property type="interactions" value="162"/>
</dbReference>
<proteinExistence type="predicted"/>
<gene>
    <name evidence="5" type="ORF">BRENAR_LOCUS3204</name>
</gene>
<evidence type="ECO:0000313" key="5">
    <source>
        <dbReference type="EMBL" id="VEU22473.1"/>
    </source>
</evidence>
<feature type="domain" description="SH3" evidence="4">
    <location>
        <begin position="135"/>
        <end position="196"/>
    </location>
</feature>
<keyword evidence="6" id="KW-1185">Reference proteome</keyword>
<dbReference type="InterPro" id="IPR036028">
    <property type="entry name" value="SH3-like_dom_sf"/>
</dbReference>
<name>A0A448YNN4_BRENA</name>
<protein>
    <submittedName>
        <fullName evidence="5">DEKNAAC103475</fullName>
    </submittedName>
</protein>
<evidence type="ECO:0000259" key="4">
    <source>
        <dbReference type="PROSITE" id="PS50002"/>
    </source>
</evidence>
<feature type="compositionally biased region" description="Basic and acidic residues" evidence="3">
    <location>
        <begin position="17"/>
        <end position="28"/>
    </location>
</feature>
<dbReference type="InterPro" id="IPR001452">
    <property type="entry name" value="SH3_domain"/>
</dbReference>
<dbReference type="PROSITE" id="PS50002">
    <property type="entry name" value="SH3"/>
    <property type="match status" value="1"/>
</dbReference>
<dbReference type="Pfam" id="PF14604">
    <property type="entry name" value="SH3_9"/>
    <property type="match status" value="1"/>
</dbReference>
<evidence type="ECO:0000256" key="1">
    <source>
        <dbReference type="ARBA" id="ARBA00022443"/>
    </source>
</evidence>
<feature type="region of interest" description="Disordered" evidence="3">
    <location>
        <begin position="1"/>
        <end position="45"/>
    </location>
</feature>
<dbReference type="EMBL" id="CAACVR010000023">
    <property type="protein sequence ID" value="VEU22473.1"/>
    <property type="molecule type" value="Genomic_DNA"/>
</dbReference>
<feature type="region of interest" description="Disordered" evidence="3">
    <location>
        <begin position="86"/>
        <end position="105"/>
    </location>
</feature>
<dbReference type="OrthoDB" id="19092at2759"/>
<dbReference type="SMART" id="SM00326">
    <property type="entry name" value="SH3"/>
    <property type="match status" value="1"/>
</dbReference>
<organism evidence="5 6">
    <name type="scientific">Brettanomyces naardenensis</name>
    <name type="common">Yeast</name>
    <dbReference type="NCBI Taxonomy" id="13370"/>
    <lineage>
        <taxon>Eukaryota</taxon>
        <taxon>Fungi</taxon>
        <taxon>Dikarya</taxon>
        <taxon>Ascomycota</taxon>
        <taxon>Saccharomycotina</taxon>
        <taxon>Pichiomycetes</taxon>
        <taxon>Pichiales</taxon>
        <taxon>Pichiaceae</taxon>
        <taxon>Brettanomyces</taxon>
    </lineage>
</organism>
<sequence>MTTEVPRTVDLTVDSKSALEAEGTKKLPSEPQTPKSLQTTSDRSISVKDFAYTADNPMHFGIYIDSEDEDDEEDDDDDEEVAVGREMGQLHESEEAILSPTNENTFTFKKDTPLEKGSKAIHHPFAQRETEEDEEGLIHAVALYPFEPENENELRLSTDQIIIISYEYGDGWLVAYDPFSGETGLVPSAYVQMIGRDVEFAEEVLDEKEVSAATPYLPEMLQERNEEEILKAEAKVKESLKESPKESSKNSSREDITSKIEKLEIKE</sequence>
<evidence type="ECO:0000313" key="6">
    <source>
        <dbReference type="Proteomes" id="UP000290900"/>
    </source>
</evidence>
<dbReference type="Gene3D" id="2.30.30.40">
    <property type="entry name" value="SH3 Domains"/>
    <property type="match status" value="1"/>
</dbReference>
<dbReference type="InParanoid" id="A0A448YNN4"/>
<reference evidence="5 6" key="1">
    <citation type="submission" date="2018-12" db="EMBL/GenBank/DDBJ databases">
        <authorList>
            <person name="Tiukova I."/>
            <person name="Dainat J."/>
        </authorList>
    </citation>
    <scope>NUCLEOTIDE SEQUENCE [LARGE SCALE GENOMIC DNA]</scope>
</reference>
<evidence type="ECO:0000256" key="2">
    <source>
        <dbReference type="PROSITE-ProRule" id="PRU00192"/>
    </source>
</evidence>
<dbReference type="Proteomes" id="UP000290900">
    <property type="component" value="Unassembled WGS sequence"/>
</dbReference>
<feature type="compositionally biased region" description="Polar residues" evidence="3">
    <location>
        <begin position="30"/>
        <end position="44"/>
    </location>
</feature>
<keyword evidence="1 2" id="KW-0728">SH3 domain</keyword>
<evidence type="ECO:0000256" key="3">
    <source>
        <dbReference type="SAM" id="MobiDB-lite"/>
    </source>
</evidence>
<dbReference type="SUPFAM" id="SSF50044">
    <property type="entry name" value="SH3-domain"/>
    <property type="match status" value="1"/>
</dbReference>